<organism evidence="1 2">
    <name type="scientific">Pseudomonas fluorescens</name>
    <dbReference type="NCBI Taxonomy" id="294"/>
    <lineage>
        <taxon>Bacteria</taxon>
        <taxon>Pseudomonadati</taxon>
        <taxon>Pseudomonadota</taxon>
        <taxon>Gammaproteobacteria</taxon>
        <taxon>Pseudomonadales</taxon>
        <taxon>Pseudomonadaceae</taxon>
        <taxon>Pseudomonas</taxon>
    </lineage>
</organism>
<reference evidence="1 2" key="1">
    <citation type="submission" date="2015-03" db="EMBL/GenBank/DDBJ databases">
        <title>Comparative genomics of Pseudomonas insights into diversity of traits involved in vanlence and defense.</title>
        <authorList>
            <person name="Qin Y."/>
        </authorList>
    </citation>
    <scope>NUCLEOTIDE SEQUENCE [LARGE SCALE GENOMIC DNA]</scope>
    <source>
        <strain evidence="1 2">C8</strain>
    </source>
</reference>
<dbReference type="InterPro" id="IPR018531">
    <property type="entry name" value="DUF1993"/>
</dbReference>
<dbReference type="Proteomes" id="UP000033588">
    <property type="component" value="Unassembled WGS sequence"/>
</dbReference>
<evidence type="ECO:0008006" key="3">
    <source>
        <dbReference type="Google" id="ProtNLM"/>
    </source>
</evidence>
<dbReference type="RefSeq" id="WP_046043063.1">
    <property type="nucleotide sequence ID" value="NZ_LACC01000034.1"/>
</dbReference>
<evidence type="ECO:0000313" key="1">
    <source>
        <dbReference type="EMBL" id="KJZ41052.1"/>
    </source>
</evidence>
<proteinExistence type="predicted"/>
<accession>A0A0F4TCE3</accession>
<dbReference type="PANTHER" id="PTHR36922:SF1">
    <property type="entry name" value="DUF1993 DOMAIN-CONTAINING PROTEIN"/>
    <property type="match status" value="1"/>
</dbReference>
<dbReference type="Gene3D" id="1.20.120.450">
    <property type="entry name" value="dinb family like domain"/>
    <property type="match status" value="1"/>
</dbReference>
<dbReference type="PANTHER" id="PTHR36922">
    <property type="entry name" value="BLL2446 PROTEIN"/>
    <property type="match status" value="1"/>
</dbReference>
<gene>
    <name evidence="1" type="ORF">VC35_24300</name>
</gene>
<protein>
    <recommendedName>
        <fullName evidence="3">DUF1993 domain-containing protein</fullName>
    </recommendedName>
</protein>
<name>A0A0F4TCE3_PSEFL</name>
<dbReference type="InterPro" id="IPR034660">
    <property type="entry name" value="DinB/YfiT-like"/>
</dbReference>
<dbReference type="EMBL" id="LACC01000034">
    <property type="protein sequence ID" value="KJZ41052.1"/>
    <property type="molecule type" value="Genomic_DNA"/>
</dbReference>
<evidence type="ECO:0000313" key="2">
    <source>
        <dbReference type="Proteomes" id="UP000033588"/>
    </source>
</evidence>
<dbReference type="PATRIC" id="fig|294.132.peg.4174"/>
<dbReference type="AlphaFoldDB" id="A0A0F4TCE3"/>
<sequence>MTISLYDASVPVFQQMLNALSDVLKKAEAHATEKNIDPNAFLQARLFPDMFPLVRQVQIAVDFSKGVTGRLAEVELPKYDDTETTFADLQALIAKALAFIGSITPAQINGKEGIEIVTRPGTPKEKRFSGQSYLLTYGLPQFFFHVTTTYALLRHNGVEVGKRDYMGAF</sequence>
<dbReference type="Pfam" id="PF09351">
    <property type="entry name" value="DUF1993"/>
    <property type="match status" value="1"/>
</dbReference>
<dbReference type="OrthoDB" id="338237at2"/>
<dbReference type="SUPFAM" id="SSF109854">
    <property type="entry name" value="DinB/YfiT-like putative metalloenzymes"/>
    <property type="match status" value="1"/>
</dbReference>
<comment type="caution">
    <text evidence="1">The sequence shown here is derived from an EMBL/GenBank/DDBJ whole genome shotgun (WGS) entry which is preliminary data.</text>
</comment>